<dbReference type="Proteomes" id="UP000315295">
    <property type="component" value="Unassembled WGS sequence"/>
</dbReference>
<dbReference type="EMBL" id="VIEB01000753">
    <property type="protein sequence ID" value="TQD81781.1"/>
    <property type="molecule type" value="Genomic_DNA"/>
</dbReference>
<keyword evidence="4" id="KW-1185">Reference proteome</keyword>
<accession>A0A540L5L4</accession>
<dbReference type="GO" id="GO:0006952">
    <property type="term" value="P:defense response"/>
    <property type="evidence" value="ECO:0007669"/>
    <property type="project" value="InterPro"/>
</dbReference>
<dbReference type="STRING" id="106549.A0A540L5L4"/>
<protein>
    <recommendedName>
        <fullName evidence="2">EDS1 EP domain-containing protein</fullName>
    </recommendedName>
</protein>
<evidence type="ECO:0000259" key="2">
    <source>
        <dbReference type="Pfam" id="PF18117"/>
    </source>
</evidence>
<dbReference type="InterPro" id="IPR044603">
    <property type="entry name" value="SAG101-like"/>
</dbReference>
<organism evidence="3 4">
    <name type="scientific">Malus baccata</name>
    <name type="common">Siberian crab apple</name>
    <name type="synonym">Pyrus baccata</name>
    <dbReference type="NCBI Taxonomy" id="106549"/>
    <lineage>
        <taxon>Eukaryota</taxon>
        <taxon>Viridiplantae</taxon>
        <taxon>Streptophyta</taxon>
        <taxon>Embryophyta</taxon>
        <taxon>Tracheophyta</taxon>
        <taxon>Spermatophyta</taxon>
        <taxon>Magnoliopsida</taxon>
        <taxon>eudicotyledons</taxon>
        <taxon>Gunneridae</taxon>
        <taxon>Pentapetalae</taxon>
        <taxon>rosids</taxon>
        <taxon>fabids</taxon>
        <taxon>Rosales</taxon>
        <taxon>Rosaceae</taxon>
        <taxon>Amygdaloideae</taxon>
        <taxon>Maleae</taxon>
        <taxon>Malus</taxon>
    </lineage>
</organism>
<reference evidence="3 4" key="1">
    <citation type="journal article" date="2019" name="G3 (Bethesda)">
        <title>Sequencing of a Wild Apple (Malus baccata) Genome Unravels the Differences Between Cultivated and Wild Apple Species Regarding Disease Resistance and Cold Tolerance.</title>
        <authorList>
            <person name="Chen X."/>
        </authorList>
    </citation>
    <scope>NUCLEOTIDE SEQUENCE [LARGE SCALE GENOMIC DNA]</scope>
    <source>
        <strain evidence="4">cv. Shandingzi</strain>
        <tissue evidence="3">Leaves</tissue>
    </source>
</reference>
<comment type="caution">
    <text evidence="3">The sequence shown here is derived from an EMBL/GenBank/DDBJ whole genome shotgun (WGS) entry which is preliminary data.</text>
</comment>
<gene>
    <name evidence="3" type="ORF">C1H46_032715</name>
</gene>
<sequence length="198" mass="23112">MVAEVESNPQKEGAAMRTRFLFGGTNYRRMIEPLHIAEYYKEGGKDYIKERPRHFVLLEQWFNEDAEKQKPERGQKEKENPQLRGESKSNSKAKNVASSLNDDSCFWVHVEEARILCNEQASNPNAKQMLIEFEQYVLNNLEKFAVTPDIFLAQSSYMQWWNEYEKRVGNDYSSPLAKVMKRHTYTKYAEGVSVLADI</sequence>
<feature type="region of interest" description="Disordered" evidence="1">
    <location>
        <begin position="66"/>
        <end position="96"/>
    </location>
</feature>
<name>A0A540L5L4_MALBA</name>
<evidence type="ECO:0000256" key="1">
    <source>
        <dbReference type="SAM" id="MobiDB-lite"/>
    </source>
</evidence>
<feature type="domain" description="EDS1 EP" evidence="2">
    <location>
        <begin position="1"/>
        <end position="178"/>
    </location>
</feature>
<evidence type="ECO:0000313" key="3">
    <source>
        <dbReference type="EMBL" id="TQD81781.1"/>
    </source>
</evidence>
<evidence type="ECO:0000313" key="4">
    <source>
        <dbReference type="Proteomes" id="UP000315295"/>
    </source>
</evidence>
<feature type="compositionally biased region" description="Basic and acidic residues" evidence="1">
    <location>
        <begin position="66"/>
        <end position="89"/>
    </location>
</feature>
<dbReference type="PANTHER" id="PTHR46898">
    <property type="entry name" value="SENESCENCE-ASSOCIATED CARBOXYLESTERASE 101"/>
    <property type="match status" value="1"/>
</dbReference>
<proteinExistence type="predicted"/>
<dbReference type="GO" id="GO:0052689">
    <property type="term" value="F:carboxylic ester hydrolase activity"/>
    <property type="evidence" value="ECO:0007669"/>
    <property type="project" value="InterPro"/>
</dbReference>
<dbReference type="InterPro" id="IPR041266">
    <property type="entry name" value="EDS1_EP"/>
</dbReference>
<dbReference type="PANTHER" id="PTHR46898:SF3">
    <property type="entry name" value="FUNGAL LIPASE-LIKE DOMAIN-CONTAINING PROTEIN"/>
    <property type="match status" value="1"/>
</dbReference>
<dbReference type="Pfam" id="PF18117">
    <property type="entry name" value="EDS1_EP"/>
    <property type="match status" value="1"/>
</dbReference>
<dbReference type="AlphaFoldDB" id="A0A540L5L4"/>